<dbReference type="GO" id="GO:0016740">
    <property type="term" value="F:transferase activity"/>
    <property type="evidence" value="ECO:0007669"/>
    <property type="project" value="UniProtKB-KW"/>
</dbReference>
<dbReference type="UniPathway" id="UPA00219"/>
<dbReference type="OrthoDB" id="9809748at2"/>
<dbReference type="GO" id="GO:0009252">
    <property type="term" value="P:peptidoglycan biosynthetic process"/>
    <property type="evidence" value="ECO:0007669"/>
    <property type="project" value="UniProtKB-UniPathway"/>
</dbReference>
<evidence type="ECO:0000259" key="9">
    <source>
        <dbReference type="PROSITE" id="PS52029"/>
    </source>
</evidence>
<evidence type="ECO:0000256" key="6">
    <source>
        <dbReference type="ARBA" id="ARBA00023316"/>
    </source>
</evidence>
<dbReference type="InterPro" id="IPR005490">
    <property type="entry name" value="LD_TPept_cat_dom"/>
</dbReference>
<evidence type="ECO:0000256" key="4">
    <source>
        <dbReference type="ARBA" id="ARBA00022960"/>
    </source>
</evidence>
<keyword evidence="8" id="KW-0812">Transmembrane</keyword>
<dbReference type="STRING" id="1246637.MTBBW1_830022"/>
<evidence type="ECO:0000256" key="1">
    <source>
        <dbReference type="ARBA" id="ARBA00004752"/>
    </source>
</evidence>
<dbReference type="InterPro" id="IPR038063">
    <property type="entry name" value="Transpep_catalytic_dom"/>
</dbReference>
<dbReference type="PROSITE" id="PS52029">
    <property type="entry name" value="LD_TPASE"/>
    <property type="match status" value="1"/>
</dbReference>
<evidence type="ECO:0000256" key="8">
    <source>
        <dbReference type="SAM" id="Phobius"/>
    </source>
</evidence>
<feature type="transmembrane region" description="Helical" evidence="8">
    <location>
        <begin position="24"/>
        <end position="48"/>
    </location>
</feature>
<dbReference type="PANTHER" id="PTHR36699:SF1">
    <property type="entry name" value="L,D-TRANSPEPTIDASE YAFK-RELATED"/>
    <property type="match status" value="1"/>
</dbReference>
<dbReference type="Pfam" id="PF03734">
    <property type="entry name" value="YkuD"/>
    <property type="match status" value="1"/>
</dbReference>
<keyword evidence="3" id="KW-0808">Transferase</keyword>
<accession>A0A1W1HKG7</accession>
<dbReference type="EMBL" id="FWEV01000329">
    <property type="protein sequence ID" value="SLM32950.1"/>
    <property type="molecule type" value="Genomic_DNA"/>
</dbReference>
<keyword evidence="8" id="KW-0472">Membrane</keyword>
<comment type="similarity">
    <text evidence="2">Belongs to the YkuD family.</text>
</comment>
<evidence type="ECO:0000256" key="5">
    <source>
        <dbReference type="ARBA" id="ARBA00022984"/>
    </source>
</evidence>
<protein>
    <submittedName>
        <fullName evidence="10">Putative ErfK family protein (Precursor) (Modular protein)</fullName>
    </submittedName>
</protein>
<evidence type="ECO:0000256" key="7">
    <source>
        <dbReference type="PROSITE-ProRule" id="PRU01373"/>
    </source>
</evidence>
<dbReference type="AlphaFoldDB" id="A0A1W1HKG7"/>
<keyword evidence="11" id="KW-1185">Reference proteome</keyword>
<keyword evidence="5 7" id="KW-0573">Peptidoglycan synthesis</keyword>
<proteinExistence type="inferred from homology"/>
<dbReference type="GO" id="GO:0008360">
    <property type="term" value="P:regulation of cell shape"/>
    <property type="evidence" value="ECO:0007669"/>
    <property type="project" value="UniProtKB-UniRule"/>
</dbReference>
<sequence>MNILGYLVNGSCFNSMYYWLKNRYNAYCSLDVVLIFWGLVLFFATVIVSGTASASATASVSEAVSAPATALVSETVSASSEASVSVIPSFFQTASVSATASASEKSSASLSSPATSFSELVPAALIKGPSNGSSAIIVEKDTQTLRVYTFFSSDDKYRKVFESPCSTGEAYGRKKIEGDKKTPEGVYFIKDVFEDRYLSPIYGKRAFTTDYPNLMDIMFGRTGSAIWIHGTNKILKAMDSNGCVAMNNDDVVNLDKFIETDMTPVIITGTIEYAYLHTVETERDSLFKFLVQWLKVLNSGTLNDFKLYYGLDREPDIGWWEEWERNRKNPLLQGDVSLSSEIPVNKNAFGQATAALGDVHGDKSSFFVDASNVGIYRQNEQLVILFDLLARSTINPRDFVFVGKRKFFLQPNKGMDKKDIYRSIAFETNFNNSTTPAMDKDLDGELNVQFVKKQFPGSGEQILYRIVGDEFQFVSVKCKPGQYPLTAAASFFRNR</sequence>
<evidence type="ECO:0000313" key="10">
    <source>
        <dbReference type="EMBL" id="SLM32950.1"/>
    </source>
</evidence>
<keyword evidence="8" id="KW-1133">Transmembrane helix</keyword>
<evidence type="ECO:0000256" key="3">
    <source>
        <dbReference type="ARBA" id="ARBA00022679"/>
    </source>
</evidence>
<organism evidence="10 11">
    <name type="scientific">Desulfamplus magnetovallimortis</name>
    <dbReference type="NCBI Taxonomy" id="1246637"/>
    <lineage>
        <taxon>Bacteria</taxon>
        <taxon>Pseudomonadati</taxon>
        <taxon>Thermodesulfobacteriota</taxon>
        <taxon>Desulfobacteria</taxon>
        <taxon>Desulfobacterales</taxon>
        <taxon>Desulfobacteraceae</taxon>
        <taxon>Desulfamplus</taxon>
    </lineage>
</organism>
<feature type="active site" description="Proton donor/acceptor" evidence="7">
    <location>
        <position position="229"/>
    </location>
</feature>
<dbReference type="GO" id="GO:0071555">
    <property type="term" value="P:cell wall organization"/>
    <property type="evidence" value="ECO:0007669"/>
    <property type="project" value="UniProtKB-UniRule"/>
</dbReference>
<dbReference type="CDD" id="cd16913">
    <property type="entry name" value="YkuD_like"/>
    <property type="match status" value="1"/>
</dbReference>
<feature type="active site" description="Nucleophile" evidence="7">
    <location>
        <position position="243"/>
    </location>
</feature>
<dbReference type="Gene3D" id="2.40.440.10">
    <property type="entry name" value="L,D-transpeptidase catalytic domain-like"/>
    <property type="match status" value="1"/>
</dbReference>
<keyword evidence="4 7" id="KW-0133">Cell shape</keyword>
<comment type="pathway">
    <text evidence="1 7">Cell wall biogenesis; peptidoglycan biosynthesis.</text>
</comment>
<name>A0A1W1HKG7_9BACT</name>
<dbReference type="PANTHER" id="PTHR36699">
    <property type="entry name" value="LD-TRANSPEPTIDASE"/>
    <property type="match status" value="1"/>
</dbReference>
<evidence type="ECO:0000313" key="11">
    <source>
        <dbReference type="Proteomes" id="UP000191931"/>
    </source>
</evidence>
<reference evidence="10 11" key="1">
    <citation type="submission" date="2017-03" db="EMBL/GenBank/DDBJ databases">
        <authorList>
            <person name="Afonso C.L."/>
            <person name="Miller P.J."/>
            <person name="Scott M.A."/>
            <person name="Spackman E."/>
            <person name="Goraichik I."/>
            <person name="Dimitrov K.M."/>
            <person name="Suarez D.L."/>
            <person name="Swayne D.E."/>
        </authorList>
    </citation>
    <scope>NUCLEOTIDE SEQUENCE [LARGE SCALE GENOMIC DNA]</scope>
    <source>
        <strain evidence="10">PRJEB14757</strain>
    </source>
</reference>
<feature type="domain" description="L,D-TPase catalytic" evidence="9">
    <location>
        <begin position="134"/>
        <end position="268"/>
    </location>
</feature>
<dbReference type="Proteomes" id="UP000191931">
    <property type="component" value="Unassembled WGS sequence"/>
</dbReference>
<evidence type="ECO:0000256" key="2">
    <source>
        <dbReference type="ARBA" id="ARBA00005992"/>
    </source>
</evidence>
<dbReference type="SUPFAM" id="SSF141523">
    <property type="entry name" value="L,D-transpeptidase catalytic domain-like"/>
    <property type="match status" value="1"/>
</dbReference>
<dbReference type="GO" id="GO:0004180">
    <property type="term" value="F:carboxypeptidase activity"/>
    <property type="evidence" value="ECO:0007669"/>
    <property type="project" value="UniProtKB-ARBA"/>
</dbReference>
<gene>
    <name evidence="10" type="ORF">MTBBW1_830022</name>
</gene>
<keyword evidence="6 7" id="KW-0961">Cell wall biogenesis/degradation</keyword>